<dbReference type="InterPro" id="IPR045307">
    <property type="entry name" value="ADCK1_dom"/>
</dbReference>
<dbReference type="InterPro" id="IPR051130">
    <property type="entry name" value="Mito_struct-func_regulator"/>
</dbReference>
<dbReference type="EMBL" id="LT635764">
    <property type="protein sequence ID" value="SGZ50112.1"/>
    <property type="molecule type" value="Genomic_DNA"/>
</dbReference>
<protein>
    <submittedName>
        <fullName evidence="3">CIC11C00000004293</fullName>
    </submittedName>
</protein>
<evidence type="ECO:0000256" key="1">
    <source>
        <dbReference type="ARBA" id="ARBA00009670"/>
    </source>
</evidence>
<dbReference type="Proteomes" id="UP000182259">
    <property type="component" value="Chromosome I"/>
</dbReference>
<accession>A0A1L0D2A1</accession>
<dbReference type="AlphaFoldDB" id="A0A1L0D2A1"/>
<dbReference type="InterPro" id="IPR011009">
    <property type="entry name" value="Kinase-like_dom_sf"/>
</dbReference>
<name>A0A1L0D2A1_9ASCO</name>
<proteinExistence type="inferred from homology"/>
<comment type="similarity">
    <text evidence="1">Belongs to the protein kinase superfamily. ADCK protein kinase family.</text>
</comment>
<sequence length="563" mass="65017">MLIPKNMLLSRLRSRAFPGKALRFYSLLNNLRSASTLANASHGVKSPPKPKASYVQRLIVVSAVAAAGYAVDEYYYESLVQRSVRALYVLLWIAYEYTRNIDSYESIDDLHEIAAEKLFSMLETNRGLYIKQGQAIANQGSVFPVAFQRRFVTLYDAAPKDSWQLIDRILKRQLGKNYEKEVFEYIEHNPVASALIAQVHKARLKNTSTDVAVKVQHPYIEKQIGVDLMVYRFMSWVYSKAFDLPLSFFTKYVADQLEKEADFRIENSNAKQLASLLAHDPAMNGMDIYVPNNFDKYSGRQVLVTEWIDGISLTDKQRLINSKMDISKIMKQYITVFGRQMFEYGFVHSDPHPGNLLVRLYKGKQQLVILDHGLYVALPRKFRMEYCEIWKSLFNFNTDAVERISQEWGIGSTDLLTAVVQLRPPKDADINKSRSSYELIKSFLGDESRFPLQLLFVLRTMRMIQNLNQSMGSPVNRINIFTKSAIQLLSNDPWTHRSLRDWFLLIQLRVSLFFSDLVFWTFRLRQILTGDRYGGKGEGMEDYIEKYMRDTAKSLGIEIVDGM</sequence>
<dbReference type="PANTHER" id="PTHR43173:SF37">
    <property type="entry name" value="ABC1 FAMILY PROTEIN C10F6.14C"/>
    <property type="match status" value="1"/>
</dbReference>
<evidence type="ECO:0000313" key="4">
    <source>
        <dbReference type="Proteomes" id="UP000182259"/>
    </source>
</evidence>
<evidence type="ECO:0000259" key="2">
    <source>
        <dbReference type="Pfam" id="PF03109"/>
    </source>
</evidence>
<dbReference type="InterPro" id="IPR004147">
    <property type="entry name" value="ABC1_dom"/>
</dbReference>
<feature type="domain" description="ABC1 atypical kinase-like" evidence="2">
    <location>
        <begin position="154"/>
        <end position="403"/>
    </location>
</feature>
<dbReference type="PANTHER" id="PTHR43173">
    <property type="entry name" value="ABC1 FAMILY PROTEIN"/>
    <property type="match status" value="1"/>
</dbReference>
<organism evidence="3 4">
    <name type="scientific">Sungouiella intermedia</name>
    <dbReference type="NCBI Taxonomy" id="45354"/>
    <lineage>
        <taxon>Eukaryota</taxon>
        <taxon>Fungi</taxon>
        <taxon>Dikarya</taxon>
        <taxon>Ascomycota</taxon>
        <taxon>Saccharomycotina</taxon>
        <taxon>Pichiomycetes</taxon>
        <taxon>Metschnikowiaceae</taxon>
        <taxon>Sungouiella</taxon>
    </lineage>
</organism>
<dbReference type="Pfam" id="PF03109">
    <property type="entry name" value="ABC1"/>
    <property type="match status" value="1"/>
</dbReference>
<gene>
    <name evidence="3" type="ORF">SAMEA4029009_CIC11G00000004293</name>
</gene>
<reference evidence="3 4" key="1">
    <citation type="submission" date="2016-10" db="EMBL/GenBank/DDBJ databases">
        <authorList>
            <person name="de Groot N.N."/>
        </authorList>
    </citation>
    <scope>NUCLEOTIDE SEQUENCE [LARGE SCALE GENOMIC DNA]</scope>
    <source>
        <strain evidence="3 4">PYCC 4715</strain>
    </source>
</reference>
<dbReference type="CDD" id="cd13969">
    <property type="entry name" value="ADCK1-like"/>
    <property type="match status" value="1"/>
</dbReference>
<evidence type="ECO:0000313" key="3">
    <source>
        <dbReference type="EMBL" id="SGZ50112.1"/>
    </source>
</evidence>
<dbReference type="SUPFAM" id="SSF56112">
    <property type="entry name" value="Protein kinase-like (PK-like)"/>
    <property type="match status" value="1"/>
</dbReference>